<evidence type="ECO:0000256" key="5">
    <source>
        <dbReference type="ARBA" id="ARBA00022679"/>
    </source>
</evidence>
<name>A0A087AP24_9BIFI</name>
<comment type="catalytic activity">
    <reaction evidence="11">
        <text>N(6)-(pyridoxal phosphate)-L-lysyl-[4-amino-5-hydroxymethyl-2-methylpyrimidine phosphate synthase] + L-histidyl-[4-amino-5-hydroxymethyl-2-methylpyrimidine phosphate synthase] + 2 Fe(3+) + 4 H2O = L-lysyl-[4-amino-5-hydroxymethyl-2-methylpyrimidine phosphate synthase] + (2S)-2-amino-5-hydroxy-4-oxopentanoyl-[4-amino-5-hydroxymethyl-2-methylpyrimidine phosphate synthase] + 4-amino-2-methyl-5-(phosphooxymethyl)pyrimidine + 3-oxopropanoate + 2 Fe(2+) + 2 H(+)</text>
        <dbReference type="Rhea" id="RHEA:65756"/>
        <dbReference type="Rhea" id="RHEA-COMP:16892"/>
        <dbReference type="Rhea" id="RHEA-COMP:16893"/>
        <dbReference type="Rhea" id="RHEA-COMP:16894"/>
        <dbReference type="Rhea" id="RHEA-COMP:16895"/>
        <dbReference type="ChEBI" id="CHEBI:15377"/>
        <dbReference type="ChEBI" id="CHEBI:15378"/>
        <dbReference type="ChEBI" id="CHEBI:29033"/>
        <dbReference type="ChEBI" id="CHEBI:29034"/>
        <dbReference type="ChEBI" id="CHEBI:29969"/>
        <dbReference type="ChEBI" id="CHEBI:29979"/>
        <dbReference type="ChEBI" id="CHEBI:33190"/>
        <dbReference type="ChEBI" id="CHEBI:58354"/>
        <dbReference type="ChEBI" id="CHEBI:143915"/>
        <dbReference type="ChEBI" id="CHEBI:157692"/>
    </reaction>
    <physiologicalReaction direction="left-to-right" evidence="11">
        <dbReference type="Rhea" id="RHEA:65757"/>
    </physiologicalReaction>
</comment>
<comment type="similarity">
    <text evidence="3">Belongs to the NMT1/THI5 family.</text>
</comment>
<dbReference type="Pfam" id="PF09084">
    <property type="entry name" value="NMT1"/>
    <property type="match status" value="1"/>
</dbReference>
<dbReference type="InterPro" id="IPR027939">
    <property type="entry name" value="NMT1/THI5"/>
</dbReference>
<accession>A0A087AP24</accession>
<evidence type="ECO:0000256" key="11">
    <source>
        <dbReference type="ARBA" id="ARBA00048179"/>
    </source>
</evidence>
<comment type="function">
    <text evidence="1">Responsible for the formation of the pyrimidine heterocycle in the thiamine biosynthesis pathway. Catalyzes the formation of hydroxymethylpyrimidine phosphate (HMP-P) from histidine and pyridoxal phosphate (PLP). The protein uses PLP and the active site histidine to form HMP-P, generating an inactive enzyme. The enzyme can only undergo a single turnover, which suggests it is a suicide enzyme.</text>
</comment>
<keyword evidence="8" id="KW-0784">Thiamine biosynthesis</keyword>
<dbReference type="AlphaFoldDB" id="A0A087AP24"/>
<comment type="caution">
    <text evidence="13">The sequence shown here is derived from an EMBL/GenBank/DDBJ whole genome shotgun (WGS) entry which is preliminary data.</text>
</comment>
<evidence type="ECO:0000256" key="10">
    <source>
        <dbReference type="ARBA" id="ARBA00033171"/>
    </source>
</evidence>
<keyword evidence="14" id="KW-1185">Reference proteome</keyword>
<dbReference type="EMBL" id="JGYX01000005">
    <property type="protein sequence ID" value="KFI60524.1"/>
    <property type="molecule type" value="Genomic_DNA"/>
</dbReference>
<evidence type="ECO:0000313" key="13">
    <source>
        <dbReference type="EMBL" id="KFI60524.1"/>
    </source>
</evidence>
<protein>
    <recommendedName>
        <fullName evidence="10">Thiamine pyrimidine synthase</fullName>
    </recommendedName>
</protein>
<dbReference type="Gene3D" id="3.40.190.10">
    <property type="entry name" value="Periplasmic binding protein-like II"/>
    <property type="match status" value="2"/>
</dbReference>
<evidence type="ECO:0000256" key="4">
    <source>
        <dbReference type="ARBA" id="ARBA00011738"/>
    </source>
</evidence>
<dbReference type="PANTHER" id="PTHR31528:SF1">
    <property type="entry name" value="4-AMINO-5-HYDROXYMETHYL-2-METHYLPYRIMIDINE PHOSPHATE SYNTHASE THI11-RELATED"/>
    <property type="match status" value="1"/>
</dbReference>
<comment type="pathway">
    <text evidence="2">Cofactor biosynthesis; thiamine diphosphate biosynthesis.</text>
</comment>
<feature type="domain" description="SsuA/THI5-like" evidence="12">
    <location>
        <begin position="83"/>
        <end position="298"/>
    </location>
</feature>
<dbReference type="GO" id="GO:0046872">
    <property type="term" value="F:metal ion binding"/>
    <property type="evidence" value="ECO:0007669"/>
    <property type="project" value="UniProtKB-KW"/>
</dbReference>
<evidence type="ECO:0000256" key="6">
    <source>
        <dbReference type="ARBA" id="ARBA00022723"/>
    </source>
</evidence>
<organism evidence="13 14">
    <name type="scientific">Bifidobacterium pullorum subsp. gallinarum</name>
    <dbReference type="NCBI Taxonomy" id="78344"/>
    <lineage>
        <taxon>Bacteria</taxon>
        <taxon>Bacillati</taxon>
        <taxon>Actinomycetota</taxon>
        <taxon>Actinomycetes</taxon>
        <taxon>Bifidobacteriales</taxon>
        <taxon>Bifidobacteriaceae</taxon>
        <taxon>Bifidobacterium</taxon>
    </lineage>
</organism>
<evidence type="ECO:0000256" key="9">
    <source>
        <dbReference type="ARBA" id="ARBA00023004"/>
    </source>
</evidence>
<reference evidence="13 14" key="1">
    <citation type="submission" date="2014-03" db="EMBL/GenBank/DDBJ databases">
        <title>Genomics of Bifidobacteria.</title>
        <authorList>
            <person name="Ventura M."/>
            <person name="Milani C."/>
            <person name="Lugli G.A."/>
        </authorList>
    </citation>
    <scope>NUCLEOTIDE SEQUENCE [LARGE SCALE GENOMIC DNA]</scope>
    <source>
        <strain evidence="13 14">LMG 11586</strain>
    </source>
</reference>
<keyword evidence="6" id="KW-0479">Metal-binding</keyword>
<evidence type="ECO:0000256" key="2">
    <source>
        <dbReference type="ARBA" id="ARBA00004948"/>
    </source>
</evidence>
<dbReference type="InterPro" id="IPR015168">
    <property type="entry name" value="SsuA/THI5"/>
</dbReference>
<dbReference type="GO" id="GO:0009228">
    <property type="term" value="P:thiamine biosynthetic process"/>
    <property type="evidence" value="ECO:0007669"/>
    <property type="project" value="UniProtKB-KW"/>
</dbReference>
<dbReference type="SUPFAM" id="SSF53850">
    <property type="entry name" value="Periplasmic binding protein-like II"/>
    <property type="match status" value="1"/>
</dbReference>
<evidence type="ECO:0000259" key="12">
    <source>
        <dbReference type="Pfam" id="PF09084"/>
    </source>
</evidence>
<gene>
    <name evidence="13" type="ORF">BIGA_1117</name>
</gene>
<proteinExistence type="inferred from homology"/>
<evidence type="ECO:0000313" key="14">
    <source>
        <dbReference type="Proteomes" id="UP000029046"/>
    </source>
</evidence>
<evidence type="ECO:0000256" key="1">
    <source>
        <dbReference type="ARBA" id="ARBA00003469"/>
    </source>
</evidence>
<dbReference type="GO" id="GO:0016740">
    <property type="term" value="F:transferase activity"/>
    <property type="evidence" value="ECO:0007669"/>
    <property type="project" value="UniProtKB-KW"/>
</dbReference>
<sequence>MRLRIPNTSQTFRRAALRPSAAARCTAKNLTARLTTMARNATALILGIGLLLGAAGCASNNAGTSGNSDDDSSISFMLDWTPNTNHIGLYVAQKLGYFDNEGVDVTILPTAQAGAETSVENGVADVGFTTLSNVAAFNAQSANLKMVFDLTQQPVARWCALASRTDISTPKDFDGKTFVSFGSAEQTAVLRQMIRTAGGTGDFETATAGTNTFQALTNERGDFGGFYATWENVESELHGPALHCFVASDWGVPGNPDQLGFAVNAAWLKDASHGDTLRRFLAAVRRGYNYALANPDEAADILVDQAGEAQLDPELTHASMQEIVDGNYWTTDDPTAVPGTVNLEAAQAYIDFLYENGTYADADGSPLPAAPQAADLATNEYLG</sequence>
<evidence type="ECO:0000256" key="3">
    <source>
        <dbReference type="ARBA" id="ARBA00009406"/>
    </source>
</evidence>
<keyword evidence="9" id="KW-0408">Iron</keyword>
<dbReference type="eggNOG" id="COG0715">
    <property type="taxonomic scope" value="Bacteria"/>
</dbReference>
<comment type="subunit">
    <text evidence="4">Homodimer.</text>
</comment>
<evidence type="ECO:0000256" key="7">
    <source>
        <dbReference type="ARBA" id="ARBA00022898"/>
    </source>
</evidence>
<keyword evidence="7" id="KW-0663">Pyridoxal phosphate</keyword>
<evidence type="ECO:0000256" key="8">
    <source>
        <dbReference type="ARBA" id="ARBA00022977"/>
    </source>
</evidence>
<dbReference type="PANTHER" id="PTHR31528">
    <property type="entry name" value="4-AMINO-5-HYDROXYMETHYL-2-METHYLPYRIMIDINE PHOSPHATE SYNTHASE THI11-RELATED"/>
    <property type="match status" value="1"/>
</dbReference>
<keyword evidence="5" id="KW-0808">Transferase</keyword>
<dbReference type="Proteomes" id="UP000029046">
    <property type="component" value="Unassembled WGS sequence"/>
</dbReference>